<gene>
    <name evidence="3" type="ORF">BN1708_006156</name>
</gene>
<dbReference type="AlphaFoldDB" id="A0A0G4MHR8"/>
<reference evidence="3 4" key="1">
    <citation type="submission" date="2015-05" db="EMBL/GenBank/DDBJ databases">
        <authorList>
            <person name="Wang D.B."/>
            <person name="Wang M."/>
        </authorList>
    </citation>
    <scope>NUCLEOTIDE SEQUENCE [LARGE SCALE GENOMIC DNA]</scope>
    <source>
        <strain evidence="3">VL1</strain>
    </source>
</reference>
<feature type="non-terminal residue" evidence="3">
    <location>
        <position position="1"/>
    </location>
</feature>
<accession>A0A0G4MHR8</accession>
<keyword evidence="1" id="KW-0732">Signal</keyword>
<proteinExistence type="predicted"/>
<dbReference type="Proteomes" id="UP000044602">
    <property type="component" value="Unassembled WGS sequence"/>
</dbReference>
<dbReference type="InterPro" id="IPR013830">
    <property type="entry name" value="SGNH_hydro"/>
</dbReference>
<evidence type="ECO:0000313" key="4">
    <source>
        <dbReference type="Proteomes" id="UP000044602"/>
    </source>
</evidence>
<dbReference type="PANTHER" id="PTHR43695:SF2">
    <property type="entry name" value="PUTATIVE (AFU_ORTHOLOGUE AFUA_2G17250)-RELATED"/>
    <property type="match status" value="1"/>
</dbReference>
<feature type="chain" id="PRO_5002567156" description="SGNH hydrolase-type esterase domain-containing protein" evidence="1">
    <location>
        <begin position="43"/>
        <end position="273"/>
    </location>
</feature>
<protein>
    <recommendedName>
        <fullName evidence="2">SGNH hydrolase-type esterase domain-containing protein</fullName>
    </recommendedName>
</protein>
<dbReference type="Gene3D" id="3.40.50.1110">
    <property type="entry name" value="SGNH hydrolase"/>
    <property type="match status" value="1"/>
</dbReference>
<dbReference type="InterPro" id="IPR037459">
    <property type="entry name" value="RhgT-like"/>
</dbReference>
<dbReference type="InterPro" id="IPR036514">
    <property type="entry name" value="SGNH_hydro_sf"/>
</dbReference>
<keyword evidence="4" id="KW-1185">Reference proteome</keyword>
<dbReference type="EMBL" id="CVQH01022639">
    <property type="protein sequence ID" value="CRK33781.1"/>
    <property type="molecule type" value="Genomic_DNA"/>
</dbReference>
<feature type="domain" description="SGNH hydrolase-type esterase" evidence="2">
    <location>
        <begin position="57"/>
        <end position="232"/>
    </location>
</feature>
<dbReference type="CDD" id="cd01821">
    <property type="entry name" value="Rhamnogalacturan_acetylesterase_like"/>
    <property type="match status" value="1"/>
</dbReference>
<dbReference type="SUPFAM" id="SSF52266">
    <property type="entry name" value="SGNH hydrolase"/>
    <property type="match status" value="1"/>
</dbReference>
<dbReference type="GO" id="GO:0016787">
    <property type="term" value="F:hydrolase activity"/>
    <property type="evidence" value="ECO:0007669"/>
    <property type="project" value="InterPro"/>
</dbReference>
<evidence type="ECO:0000256" key="1">
    <source>
        <dbReference type="SAM" id="SignalP"/>
    </source>
</evidence>
<evidence type="ECO:0000259" key="2">
    <source>
        <dbReference type="Pfam" id="PF13472"/>
    </source>
</evidence>
<dbReference type="PANTHER" id="PTHR43695">
    <property type="entry name" value="PUTATIVE (AFU_ORTHOLOGUE AFUA_2G17250)-RELATED"/>
    <property type="match status" value="1"/>
</dbReference>
<organism evidence="3 4">
    <name type="scientific">Verticillium longisporum</name>
    <name type="common">Verticillium dahliae var. longisporum</name>
    <dbReference type="NCBI Taxonomy" id="100787"/>
    <lineage>
        <taxon>Eukaryota</taxon>
        <taxon>Fungi</taxon>
        <taxon>Dikarya</taxon>
        <taxon>Ascomycota</taxon>
        <taxon>Pezizomycotina</taxon>
        <taxon>Sordariomycetes</taxon>
        <taxon>Hypocreomycetidae</taxon>
        <taxon>Glomerellales</taxon>
        <taxon>Plectosphaerellaceae</taxon>
        <taxon>Verticillium</taxon>
    </lineage>
</organism>
<evidence type="ECO:0000313" key="3">
    <source>
        <dbReference type="EMBL" id="CRK33781.1"/>
    </source>
</evidence>
<dbReference type="STRING" id="100787.A0A0G4MHR8"/>
<feature type="signal peptide" evidence="1">
    <location>
        <begin position="1"/>
        <end position="42"/>
    </location>
</feature>
<dbReference type="Pfam" id="PF13472">
    <property type="entry name" value="Lipase_GDSL_2"/>
    <property type="match status" value="1"/>
</dbReference>
<sequence length="273" mass="28825">PPRTPLPRDKPTQPVHCPASAPVTMKFLSLILALTALAPVDARPKKAAKPPYFVLTGDSTVAVAGGWGDGFLSYVKAPADGINPAKSGATTASFRADGRWNTTITAVQETVDTHSPIVTIQFGHNDQKAASGISLEQFQANLVALAEEVIAAGGTPILITSLTRRAFNGSAVIENLNEHSAAAIAAAESLGIDYLDLNKASTAYVNAIGKANADLYNLAPGDRTHLNPSGEKVFGRLVVDLLLKKRKDLRHYFEKDVALSKKIAAGKYATGEE</sequence>
<name>A0A0G4MHR8_VERLO</name>